<dbReference type="Proteomes" id="UP000325827">
    <property type="component" value="Unassembled WGS sequence"/>
</dbReference>
<feature type="region of interest" description="Disordered" evidence="1">
    <location>
        <begin position="1"/>
        <end position="30"/>
    </location>
</feature>
<evidence type="ECO:0000256" key="2">
    <source>
        <dbReference type="SAM" id="Phobius"/>
    </source>
</evidence>
<keyword evidence="2" id="KW-0472">Membrane</keyword>
<sequence>MTDQPYPAAPHDQPQTTAPPTPPARGGSHVGLIIGSIVGGVLLLGLTFGGGAVVGWAIATHHVGHVASASHQTMTGPQGRDDVRERPEQRQNRHGQTPRHPNGNPNPNETPSTPTPAPTL</sequence>
<evidence type="ECO:0000256" key="1">
    <source>
        <dbReference type="SAM" id="MobiDB-lite"/>
    </source>
</evidence>
<gene>
    <name evidence="3" type="ORF">F6B43_07995</name>
</gene>
<dbReference type="EMBL" id="VYSA01000001">
    <property type="protein sequence ID" value="KAA9111495.1"/>
    <property type="molecule type" value="Genomic_DNA"/>
</dbReference>
<keyword evidence="2" id="KW-0812">Transmembrane</keyword>
<comment type="caution">
    <text evidence="3">The sequence shown here is derived from an EMBL/GenBank/DDBJ whole genome shotgun (WGS) entry which is preliminary data.</text>
</comment>
<feature type="compositionally biased region" description="Basic and acidic residues" evidence="1">
    <location>
        <begin position="79"/>
        <end position="91"/>
    </location>
</feature>
<proteinExistence type="predicted"/>
<protein>
    <submittedName>
        <fullName evidence="3">Uncharacterized protein</fullName>
    </submittedName>
</protein>
<evidence type="ECO:0000313" key="4">
    <source>
        <dbReference type="Proteomes" id="UP000325827"/>
    </source>
</evidence>
<organism evidence="3 4">
    <name type="scientific">Microbacterium rhizomatis</name>
    <dbReference type="NCBI Taxonomy" id="1631477"/>
    <lineage>
        <taxon>Bacteria</taxon>
        <taxon>Bacillati</taxon>
        <taxon>Actinomycetota</taxon>
        <taxon>Actinomycetes</taxon>
        <taxon>Micrococcales</taxon>
        <taxon>Microbacteriaceae</taxon>
        <taxon>Microbacterium</taxon>
    </lineage>
</organism>
<accession>A0A5J5J900</accession>
<keyword evidence="2" id="KW-1133">Transmembrane helix</keyword>
<feature type="transmembrane region" description="Helical" evidence="2">
    <location>
        <begin position="30"/>
        <end position="58"/>
    </location>
</feature>
<reference evidence="4" key="1">
    <citation type="submission" date="2019-09" db="EMBL/GenBank/DDBJ databases">
        <title>Mumia zhuanghuii sp. nov. isolated from the intestinal contents of plateau pika (Ochotona curzoniae) in the Qinghai-Tibet plateau of China.</title>
        <authorList>
            <person name="Tian Z."/>
        </authorList>
    </citation>
    <scope>NUCLEOTIDE SEQUENCE [LARGE SCALE GENOMIC DNA]</scope>
    <source>
        <strain evidence="4">JCM 30598</strain>
    </source>
</reference>
<evidence type="ECO:0000313" key="3">
    <source>
        <dbReference type="EMBL" id="KAA9111495.1"/>
    </source>
</evidence>
<dbReference type="AlphaFoldDB" id="A0A5J5J900"/>
<feature type="region of interest" description="Disordered" evidence="1">
    <location>
        <begin position="66"/>
        <end position="120"/>
    </location>
</feature>
<dbReference type="RefSeq" id="WP_150448264.1">
    <property type="nucleotide sequence ID" value="NZ_VYSA01000001.1"/>
</dbReference>
<feature type="compositionally biased region" description="Low complexity" evidence="1">
    <location>
        <begin position="101"/>
        <end position="112"/>
    </location>
</feature>
<keyword evidence="4" id="KW-1185">Reference proteome</keyword>
<name>A0A5J5J900_9MICO</name>